<dbReference type="InterPro" id="IPR002495">
    <property type="entry name" value="Glyco_trans_8"/>
</dbReference>
<accession>A0A8E2AN61</accession>
<evidence type="ECO:0000256" key="1">
    <source>
        <dbReference type="ARBA" id="ARBA00006351"/>
    </source>
</evidence>
<evidence type="ECO:0000256" key="3">
    <source>
        <dbReference type="ARBA" id="ARBA00022679"/>
    </source>
</evidence>
<keyword evidence="6" id="KW-1185">Reference proteome</keyword>
<dbReference type="EMBL" id="KV722613">
    <property type="protein sequence ID" value="OCH85037.1"/>
    <property type="molecule type" value="Genomic_DNA"/>
</dbReference>
<dbReference type="InterPro" id="IPR029063">
    <property type="entry name" value="SAM-dependent_MTases_sf"/>
</dbReference>
<dbReference type="SUPFAM" id="SSF53335">
    <property type="entry name" value="S-adenosyl-L-methionine-dependent methyltransferases"/>
    <property type="match status" value="1"/>
</dbReference>
<dbReference type="CDD" id="cd04194">
    <property type="entry name" value="GT8_A4GalT_like"/>
    <property type="match status" value="1"/>
</dbReference>
<reference evidence="5 6" key="1">
    <citation type="submission" date="2016-07" db="EMBL/GenBank/DDBJ databases">
        <title>Draft genome of the white-rot fungus Obba rivulosa 3A-2.</title>
        <authorList>
            <consortium name="DOE Joint Genome Institute"/>
            <person name="Miettinen O."/>
            <person name="Riley R."/>
            <person name="Acob R."/>
            <person name="Barry K."/>
            <person name="Cullen D."/>
            <person name="De Vries R."/>
            <person name="Hainaut M."/>
            <person name="Hatakka A."/>
            <person name="Henrissat B."/>
            <person name="Hilden K."/>
            <person name="Kuo R."/>
            <person name="Labutti K."/>
            <person name="Lipzen A."/>
            <person name="Makela M.R."/>
            <person name="Sandor L."/>
            <person name="Spatafora J.W."/>
            <person name="Grigoriev I.V."/>
            <person name="Hibbett D.S."/>
        </authorList>
    </citation>
    <scope>NUCLEOTIDE SEQUENCE [LARGE SCALE GENOMIC DNA]</scope>
    <source>
        <strain evidence="5 6">3A-2</strain>
    </source>
</reference>
<keyword evidence="2" id="KW-0328">Glycosyltransferase</keyword>
<proteinExistence type="inferred from homology"/>
<name>A0A8E2AN61_9APHY</name>
<comment type="similarity">
    <text evidence="1">Belongs to the glycosyltransferase 8 family.</text>
</comment>
<dbReference type="Pfam" id="PF01501">
    <property type="entry name" value="Glyco_transf_8"/>
    <property type="match status" value="1"/>
</dbReference>
<dbReference type="Gene3D" id="3.90.550.10">
    <property type="entry name" value="Spore Coat Polysaccharide Biosynthesis Protein SpsA, Chain A"/>
    <property type="match status" value="1"/>
</dbReference>
<evidence type="ECO:0000256" key="2">
    <source>
        <dbReference type="ARBA" id="ARBA00022676"/>
    </source>
</evidence>
<sequence length="538" mass="60699">MEDTTDKGTADAGYLFTLTQDWFSFNVDNWRNLFPLIKATEPRVLEIGSWEGRSAVFLLTELCNKGGEIICIDHFDLLKTEAGRERYRKITHNLSCTEKRFRVLDEFSVPALMTVLREEMSSTNPGFDWIYVDGSHEADDTFLDGELVWRVARKGAVVIFDDYHWDREPEDSIHHPKRGIDAFMALHAGEYNVISKPEQYQVILQKTSEMRIGFLVKEKADRGLDEALGYGVHIALTIDSAYAMPAAVAIRSAVIHTEGRISFYVVDLGLTDDDKSRIRRSLPERADITILFLSPPEDGFSAEHGSTWAKVDMLRVLPVERVLYLDADVLVRASVRELWETDLCGNPVAAAQDVGFPMGHRGIQGAPYFNAGVLLMNLALIREDAAGLQERCRGMKEAEFHDQDALNAHFAGRWLPLNLKWNAQGLGTYADCASSEREKMDLNAMCDPAIVHFTGPVNPDVAHVLNPYVQPYTAKPWGYAGAPGHPFTDEWWSVVDATAWSGWRRSQERSTYRCTHRDLAVRTATEMFGRVVEDNEYA</sequence>
<dbReference type="SUPFAM" id="SSF53448">
    <property type="entry name" value="Nucleotide-diphospho-sugar transferases"/>
    <property type="match status" value="1"/>
</dbReference>
<keyword evidence="3 5" id="KW-0808">Transferase</keyword>
<dbReference type="GO" id="GO:0046872">
    <property type="term" value="F:metal ion binding"/>
    <property type="evidence" value="ECO:0007669"/>
    <property type="project" value="UniProtKB-KW"/>
</dbReference>
<evidence type="ECO:0000313" key="5">
    <source>
        <dbReference type="EMBL" id="OCH85037.1"/>
    </source>
</evidence>
<gene>
    <name evidence="5" type="ORF">OBBRIDRAFT_344244</name>
</gene>
<organism evidence="5 6">
    <name type="scientific">Obba rivulosa</name>
    <dbReference type="NCBI Taxonomy" id="1052685"/>
    <lineage>
        <taxon>Eukaryota</taxon>
        <taxon>Fungi</taxon>
        <taxon>Dikarya</taxon>
        <taxon>Basidiomycota</taxon>
        <taxon>Agaricomycotina</taxon>
        <taxon>Agaricomycetes</taxon>
        <taxon>Polyporales</taxon>
        <taxon>Gelatoporiaceae</taxon>
        <taxon>Obba</taxon>
    </lineage>
</organism>
<dbReference type="Proteomes" id="UP000250043">
    <property type="component" value="Unassembled WGS sequence"/>
</dbReference>
<dbReference type="Pfam" id="PF13578">
    <property type="entry name" value="Methyltransf_24"/>
    <property type="match status" value="1"/>
</dbReference>
<protein>
    <submittedName>
        <fullName evidence="5">Glycosyl transferase</fullName>
    </submittedName>
</protein>
<dbReference type="AlphaFoldDB" id="A0A8E2AN61"/>
<evidence type="ECO:0000256" key="4">
    <source>
        <dbReference type="ARBA" id="ARBA00022723"/>
    </source>
</evidence>
<dbReference type="Gene3D" id="3.40.50.150">
    <property type="entry name" value="Vaccinia Virus protein VP39"/>
    <property type="match status" value="1"/>
</dbReference>
<dbReference type="GO" id="GO:0016757">
    <property type="term" value="F:glycosyltransferase activity"/>
    <property type="evidence" value="ECO:0007669"/>
    <property type="project" value="UniProtKB-KW"/>
</dbReference>
<dbReference type="InterPro" id="IPR029044">
    <property type="entry name" value="Nucleotide-diphossugar_trans"/>
</dbReference>
<dbReference type="OrthoDB" id="2014201at2759"/>
<keyword evidence="4" id="KW-0479">Metal-binding</keyword>
<dbReference type="InterPro" id="IPR050748">
    <property type="entry name" value="Glycosyltrans_8_dom-fam"/>
</dbReference>
<evidence type="ECO:0000313" key="6">
    <source>
        <dbReference type="Proteomes" id="UP000250043"/>
    </source>
</evidence>
<dbReference type="PANTHER" id="PTHR13778:SF47">
    <property type="entry name" value="LIPOPOLYSACCHARIDE 1,3-GALACTOSYLTRANSFERASE"/>
    <property type="match status" value="1"/>
</dbReference>
<dbReference type="PANTHER" id="PTHR13778">
    <property type="entry name" value="GLYCOSYLTRANSFERASE 8 DOMAIN-CONTAINING PROTEIN"/>
    <property type="match status" value="1"/>
</dbReference>